<evidence type="ECO:0000313" key="4">
    <source>
        <dbReference type="EMBL" id="CAB4908223.1"/>
    </source>
</evidence>
<dbReference type="InterPro" id="IPR024084">
    <property type="entry name" value="IsoPropMal-DH-like_dom"/>
</dbReference>
<proteinExistence type="inferred from homology"/>
<comment type="similarity">
    <text evidence="1">Belongs to the isocitrate and isopropylmalate dehydrogenases family.</text>
</comment>
<dbReference type="PANTHER" id="PTHR11835:SF34">
    <property type="entry name" value="ISOCITRATE DEHYDROGENASE [NAD] SUBUNIT ALPHA, MITOCHONDRIAL"/>
    <property type="match status" value="1"/>
</dbReference>
<sequence length="368" mass="39346">MSDSLTITILEGDETGQELLDQSVRIFDPEVLGFEVQLDRYDLSLEKRRETDNQIVHDAAKAMRESGLGVKAATVTPEGKDDVGSPNRILREEVDGKVIIRTGRRIPGVTPAAGIHFPISVVRMAVDDAYGAKQWREGGEGDIDEMAYRTEKVNRGTCRAVAEYAFRTAIKMRGRVYGGPKWTVSPVYEGMLKEELDRAAAANPDVRYQPVLIDATYAGLVSGDADGPLVIPALNRDGDCLSDLVLPLFGSIAGAESTLLAFNEDYSPRVAMAEAPHGTAPSLMGKDVANPMAMILANAAVLHHGAQIHGVAAADQASRAIYEAVLEGASAGIKTSDLGGSSSTTEVTDDVINRVKTKIDVWASLGSH</sequence>
<dbReference type="PANTHER" id="PTHR11835">
    <property type="entry name" value="DECARBOXYLATING DEHYDROGENASES-ISOCITRATE, ISOPROPYLMALATE, TARTRATE"/>
    <property type="match status" value="1"/>
</dbReference>
<organism evidence="4">
    <name type="scientific">freshwater metagenome</name>
    <dbReference type="NCBI Taxonomy" id="449393"/>
    <lineage>
        <taxon>unclassified sequences</taxon>
        <taxon>metagenomes</taxon>
        <taxon>ecological metagenomes</taxon>
    </lineage>
</organism>
<protein>
    <submittedName>
        <fullName evidence="4">Unannotated protein</fullName>
    </submittedName>
</protein>
<dbReference type="SMART" id="SM01329">
    <property type="entry name" value="Iso_dh"/>
    <property type="match status" value="1"/>
</dbReference>
<dbReference type="GO" id="GO:0006099">
    <property type="term" value="P:tricarboxylic acid cycle"/>
    <property type="evidence" value="ECO:0007669"/>
    <property type="project" value="TreeGrafter"/>
</dbReference>
<feature type="domain" description="Isopropylmalate dehydrogenase-like" evidence="3">
    <location>
        <begin position="6"/>
        <end position="351"/>
    </location>
</feature>
<dbReference type="Pfam" id="PF00180">
    <property type="entry name" value="Iso_dh"/>
    <property type="match status" value="1"/>
</dbReference>
<dbReference type="EMBL" id="CAFBMK010000043">
    <property type="protein sequence ID" value="CAB4908223.1"/>
    <property type="molecule type" value="Genomic_DNA"/>
</dbReference>
<dbReference type="AlphaFoldDB" id="A0A6J7GVC0"/>
<evidence type="ECO:0000256" key="2">
    <source>
        <dbReference type="ARBA" id="ARBA00023002"/>
    </source>
</evidence>
<evidence type="ECO:0000256" key="1">
    <source>
        <dbReference type="ARBA" id="ARBA00007769"/>
    </source>
</evidence>
<dbReference type="Gene3D" id="3.40.718.10">
    <property type="entry name" value="Isopropylmalate Dehydrogenase"/>
    <property type="match status" value="1"/>
</dbReference>
<accession>A0A6J7GVC0</accession>
<reference evidence="4" key="1">
    <citation type="submission" date="2020-05" db="EMBL/GenBank/DDBJ databases">
        <authorList>
            <person name="Chiriac C."/>
            <person name="Salcher M."/>
            <person name="Ghai R."/>
            <person name="Kavagutti S V."/>
        </authorList>
    </citation>
    <scope>NUCLEOTIDE SEQUENCE</scope>
</reference>
<dbReference type="GO" id="GO:0006102">
    <property type="term" value="P:isocitrate metabolic process"/>
    <property type="evidence" value="ECO:0007669"/>
    <property type="project" value="TreeGrafter"/>
</dbReference>
<evidence type="ECO:0000259" key="3">
    <source>
        <dbReference type="SMART" id="SM01329"/>
    </source>
</evidence>
<dbReference type="SUPFAM" id="SSF53659">
    <property type="entry name" value="Isocitrate/Isopropylmalate dehydrogenase-like"/>
    <property type="match status" value="1"/>
</dbReference>
<gene>
    <name evidence="4" type="ORF">UFOPK3564_01046</name>
</gene>
<dbReference type="GO" id="GO:0004449">
    <property type="term" value="F:isocitrate dehydrogenase (NAD+) activity"/>
    <property type="evidence" value="ECO:0007669"/>
    <property type="project" value="TreeGrafter"/>
</dbReference>
<keyword evidence="2" id="KW-0560">Oxidoreductase</keyword>
<name>A0A6J7GVC0_9ZZZZ</name>